<dbReference type="RefSeq" id="WP_193137151.1">
    <property type="nucleotide sequence ID" value="NZ_CP050500.1"/>
</dbReference>
<dbReference type="EC" id="3.1.-.-" evidence="3"/>
<organism evidence="4 5">
    <name type="scientific">Lacticaseibacillus paracasei</name>
    <name type="common">Lactobacillus paracasei</name>
    <dbReference type="NCBI Taxonomy" id="1597"/>
    <lineage>
        <taxon>Bacteria</taxon>
        <taxon>Bacillati</taxon>
        <taxon>Bacillota</taxon>
        <taxon>Bacilli</taxon>
        <taxon>Lactobacillales</taxon>
        <taxon>Lactobacillaceae</taxon>
        <taxon>Lacticaseibacillus</taxon>
    </lineage>
</organism>
<keyword evidence="2" id="KW-1277">Toxin-antitoxin system</keyword>
<dbReference type="EMBL" id="CP050500">
    <property type="protein sequence ID" value="QOP56390.1"/>
    <property type="molecule type" value="Genomic_DNA"/>
</dbReference>
<keyword evidence="3" id="KW-0255">Endonuclease</keyword>
<sequence>MDVSVKRGDVFFADLSPVVGSEQGGNRPVLIIQNNVGNHYSPTVIVAAITSKIQKPKMPTHVGLRAKQDGVERNSVILLEQIRTIDKQRLQARVTALSSTKMAAVDRALAISVGLVSLPKPKTYNKNQQQRA</sequence>
<dbReference type="Gene3D" id="2.30.30.110">
    <property type="match status" value="1"/>
</dbReference>
<comment type="function">
    <text evidence="3">Toxic component of a type II toxin-antitoxin (TA) system.</text>
</comment>
<dbReference type="InterPro" id="IPR011067">
    <property type="entry name" value="Plasmid_toxin/cell-grow_inhib"/>
</dbReference>
<dbReference type="GO" id="GO:0004519">
    <property type="term" value="F:endonuclease activity"/>
    <property type="evidence" value="ECO:0007669"/>
    <property type="project" value="UniProtKB-KW"/>
</dbReference>
<evidence type="ECO:0000256" key="2">
    <source>
        <dbReference type="ARBA" id="ARBA00022649"/>
    </source>
</evidence>
<dbReference type="GO" id="GO:0016787">
    <property type="term" value="F:hydrolase activity"/>
    <property type="evidence" value="ECO:0007669"/>
    <property type="project" value="UniProtKB-KW"/>
</dbReference>
<dbReference type="AlphaFoldDB" id="A0ABD7BUT9"/>
<gene>
    <name evidence="4" type="ORF">HCJ88_11740</name>
</gene>
<evidence type="ECO:0000313" key="5">
    <source>
        <dbReference type="Proteomes" id="UP000593972"/>
    </source>
</evidence>
<evidence type="ECO:0000256" key="1">
    <source>
        <dbReference type="ARBA" id="ARBA00007521"/>
    </source>
</evidence>
<dbReference type="PIRSF" id="PIRSF033490">
    <property type="entry name" value="MazF"/>
    <property type="match status" value="1"/>
</dbReference>
<accession>A0ABD7BUT9</accession>
<dbReference type="InterPro" id="IPR003477">
    <property type="entry name" value="PemK-like"/>
</dbReference>
<protein>
    <recommendedName>
        <fullName evidence="3">mRNA interferase</fullName>
        <ecNumber evidence="3">3.1.-.-</ecNumber>
    </recommendedName>
</protein>
<comment type="similarity">
    <text evidence="1 3">Belongs to the PemK/MazF family.</text>
</comment>
<dbReference type="SUPFAM" id="SSF50118">
    <property type="entry name" value="Cell growth inhibitor/plasmid maintenance toxic component"/>
    <property type="match status" value="1"/>
</dbReference>
<keyword evidence="3" id="KW-0378">Hydrolase</keyword>
<dbReference type="Pfam" id="PF02452">
    <property type="entry name" value="PemK_toxin"/>
    <property type="match status" value="1"/>
</dbReference>
<proteinExistence type="inferred from homology"/>
<name>A0ABD7BUT9_LACPA</name>
<evidence type="ECO:0000313" key="4">
    <source>
        <dbReference type="EMBL" id="QOP56390.1"/>
    </source>
</evidence>
<keyword evidence="3" id="KW-0540">Nuclease</keyword>
<evidence type="ECO:0000256" key="3">
    <source>
        <dbReference type="PIRNR" id="PIRNR033490"/>
    </source>
</evidence>
<dbReference type="Proteomes" id="UP000593972">
    <property type="component" value="Chromosome"/>
</dbReference>
<dbReference type="PANTHER" id="PTHR33988:SF2">
    <property type="entry name" value="ENDORIBONUCLEASE MAZF"/>
    <property type="match status" value="1"/>
</dbReference>
<reference evidence="4 5" key="1">
    <citation type="submission" date="2020-03" db="EMBL/GenBank/DDBJ databases">
        <title>Complete genome sequence of Lactobacillus paracasei strain NFFJ04, isolated from animal feed.</title>
        <authorList>
            <person name="Jung J.Y."/>
        </authorList>
    </citation>
    <scope>NUCLEOTIDE SEQUENCE [LARGE SCALE GENOMIC DNA]</scope>
    <source>
        <strain evidence="4 5">NFFJ04</strain>
    </source>
</reference>
<dbReference type="PANTHER" id="PTHR33988">
    <property type="entry name" value="ENDORIBONUCLEASE MAZF-RELATED"/>
    <property type="match status" value="1"/>
</dbReference>